<dbReference type="SUPFAM" id="SSF53335">
    <property type="entry name" value="S-adenosyl-L-methionine-dependent methyltransferases"/>
    <property type="match status" value="1"/>
</dbReference>
<dbReference type="PANTHER" id="PTHR13069:SF37">
    <property type="entry name" value="FIRE DANCER"/>
    <property type="match status" value="1"/>
</dbReference>
<dbReference type="GO" id="GO:0002098">
    <property type="term" value="P:tRNA wobble uridine modification"/>
    <property type="evidence" value="ECO:0000318"/>
    <property type="project" value="GO_Central"/>
</dbReference>
<feature type="signal peptide" evidence="4">
    <location>
        <begin position="1"/>
        <end position="16"/>
    </location>
</feature>
<feature type="compositionally biased region" description="Basic and acidic residues" evidence="3">
    <location>
        <begin position="435"/>
        <end position="444"/>
    </location>
</feature>
<proteinExistence type="predicted"/>
<feature type="compositionally biased region" description="Low complexity" evidence="3">
    <location>
        <begin position="593"/>
        <end position="603"/>
    </location>
</feature>
<evidence type="ECO:0000256" key="2">
    <source>
        <dbReference type="ARBA" id="ARBA00022679"/>
    </source>
</evidence>
<dbReference type="PANTHER" id="PTHR13069">
    <property type="entry name" value="ALKYLATED DNA REPAIR PROTEIN ALKB HOMOLOG 8"/>
    <property type="match status" value="1"/>
</dbReference>
<dbReference type="GO" id="GO:0030488">
    <property type="term" value="P:tRNA methylation"/>
    <property type="evidence" value="ECO:0000318"/>
    <property type="project" value="GO_Central"/>
</dbReference>
<dbReference type="InterPro" id="IPR029063">
    <property type="entry name" value="SAM-dependent_MTases_sf"/>
</dbReference>
<evidence type="ECO:0000256" key="1">
    <source>
        <dbReference type="ARBA" id="ARBA00022603"/>
    </source>
</evidence>
<dbReference type="GO" id="GO:0106335">
    <property type="term" value="F:tRNA (5-carboxymethyluridine(34)-5-O)-methyltransferase activity"/>
    <property type="evidence" value="ECO:0000318"/>
    <property type="project" value="GO_Central"/>
</dbReference>
<feature type="compositionally biased region" description="Polar residues" evidence="3">
    <location>
        <begin position="611"/>
        <end position="629"/>
    </location>
</feature>
<feature type="compositionally biased region" description="Basic residues" evidence="3">
    <location>
        <begin position="171"/>
        <end position="180"/>
    </location>
</feature>
<feature type="region of interest" description="Disordered" evidence="3">
    <location>
        <begin position="578"/>
        <end position="629"/>
    </location>
</feature>
<sequence>MGLLFPVAFVVLDAESFPISIQGERNSPQGNQPVAVINQSLSPVPFSLVFCHLPLGCGNGKYLGINDQTFKIGSDCCVNLVDISAKRGHEAMVCDNLRLPYRSNCFDAVISIAVVHHFATVERRVQAIQELARICRPGGLVMIYVWALEQKQRQFDAQDVLVPWHLQPKNMRTRRSKGKPNSKNQNHNSSSSASDDDDVKTNKKPDKALNGKTDGKLSKMKVHPAIVSAQNGGMRSRKTKTLQRHTTERDWLREKFPNRRDQPRSEEARVLRKCYSCEESVVLSAKPRVAKTRCQSDSGMSRRMMSRSSSVEEGERGGTMWDGFLQVFPASYSPTSPFRSEDDMTQGDVNSVFGDDDDDDIDENTKNQWCIINKDGSMGFYENGHKSGQSLKNRHPRSHLLLNGSGSCDSILPKHSKPLRNIKKRTSPLLSSQSLDERDFERTSSPRTSLEKFGANRRNLSSFSHNSEGAIDVKNLNKGSDLKASTWSSDTSGFVSNGSVNGECSEATKKLLNWRKLQLKLNLRSDETKEKGSSPWNGVITKSLELLYKSEGKTGKKPVVGLNFTSARGEIFKPLKRRNRLSQSGSEKDLESSFDSVSSSDESLTAYPINPTKQSQLNKEQTPASDLRTRSISLTMLEKLMPKDFKFPESPLALSRKPSSESLSLNQDDPLEPHDPGRHSKNVVNSRSEFGKRRPASNPNLRCNHQDERSKTPEGQVQKEEDKTNPKNPTDASLYLRYYHVFKEGELTDLIERNIENLHIVKSYYDHANWCVVAEKVEVWRI</sequence>
<feature type="region of interest" description="Disordered" evidence="3">
    <location>
        <begin position="649"/>
        <end position="730"/>
    </location>
</feature>
<feature type="compositionally biased region" description="Basic and acidic residues" evidence="3">
    <location>
        <begin position="199"/>
        <end position="217"/>
    </location>
</feature>
<dbReference type="Gene3D" id="3.40.50.150">
    <property type="entry name" value="Vaccinia Virus protein VP39"/>
    <property type="match status" value="2"/>
</dbReference>
<dbReference type="KEGG" id="spu:115918508"/>
<feature type="compositionally biased region" description="Low complexity" evidence="3">
    <location>
        <begin position="298"/>
        <end position="311"/>
    </location>
</feature>
<accession>A0A7M7NJ76</accession>
<keyword evidence="4" id="KW-0732">Signal</keyword>
<dbReference type="OMA" id="WHLQPRK"/>
<dbReference type="InterPro" id="IPR051422">
    <property type="entry name" value="AlkB_tRNA_MeTrf/Diox"/>
</dbReference>
<evidence type="ECO:0000313" key="6">
    <source>
        <dbReference type="EnsemblMetazoa" id="XP_030837096"/>
    </source>
</evidence>
<feature type="compositionally biased region" description="Basic and acidic residues" evidence="3">
    <location>
        <begin position="704"/>
        <end position="725"/>
    </location>
</feature>
<dbReference type="Proteomes" id="UP000007110">
    <property type="component" value="Unassembled WGS sequence"/>
</dbReference>
<protein>
    <recommendedName>
        <fullName evidence="5">Methyltransferase type 11 domain-containing protein</fullName>
    </recommendedName>
</protein>
<dbReference type="EnsemblMetazoa" id="XM_030981236">
    <property type="protein sequence ID" value="XP_030837096"/>
    <property type="gene ID" value="LOC115918508"/>
</dbReference>
<dbReference type="GO" id="GO:0005634">
    <property type="term" value="C:nucleus"/>
    <property type="evidence" value="ECO:0000318"/>
    <property type="project" value="GO_Central"/>
</dbReference>
<feature type="compositionally biased region" description="Low complexity" evidence="3">
    <location>
        <begin position="181"/>
        <end position="193"/>
    </location>
</feature>
<dbReference type="GO" id="GO:0005737">
    <property type="term" value="C:cytoplasm"/>
    <property type="evidence" value="ECO:0000318"/>
    <property type="project" value="GO_Central"/>
</dbReference>
<feature type="chain" id="PRO_5029775949" description="Methyltransferase type 11 domain-containing protein" evidence="4">
    <location>
        <begin position="17"/>
        <end position="782"/>
    </location>
</feature>
<organism evidence="6 7">
    <name type="scientific">Strongylocentrotus purpuratus</name>
    <name type="common">Purple sea urchin</name>
    <dbReference type="NCBI Taxonomy" id="7668"/>
    <lineage>
        <taxon>Eukaryota</taxon>
        <taxon>Metazoa</taxon>
        <taxon>Echinodermata</taxon>
        <taxon>Eleutherozoa</taxon>
        <taxon>Echinozoa</taxon>
        <taxon>Echinoidea</taxon>
        <taxon>Euechinoidea</taxon>
        <taxon>Echinacea</taxon>
        <taxon>Camarodonta</taxon>
        <taxon>Echinidea</taxon>
        <taxon>Strongylocentrotidae</taxon>
        <taxon>Strongylocentrotus</taxon>
    </lineage>
</organism>
<name>A0A7M7NJ76_STRPU</name>
<dbReference type="FunFam" id="3.40.50.150:FF:000195">
    <property type="entry name" value="Methyltransferase domain containing protein"/>
    <property type="match status" value="1"/>
</dbReference>
<dbReference type="AlphaFoldDB" id="A0A7M7NJ76"/>
<dbReference type="OrthoDB" id="271595at2759"/>
<dbReference type="GO" id="GO:0000049">
    <property type="term" value="F:tRNA binding"/>
    <property type="evidence" value="ECO:0000318"/>
    <property type="project" value="GO_Central"/>
</dbReference>
<dbReference type="InterPro" id="IPR013216">
    <property type="entry name" value="Methyltransf_11"/>
</dbReference>
<keyword evidence="7" id="KW-1185">Reference proteome</keyword>
<feature type="domain" description="Methyltransferase type 11" evidence="5">
    <location>
        <begin position="54"/>
        <end position="143"/>
    </location>
</feature>
<dbReference type="GeneID" id="115918508"/>
<keyword evidence="1" id="KW-0489">Methyltransferase</keyword>
<dbReference type="CDD" id="cd02440">
    <property type="entry name" value="AdoMet_MTases"/>
    <property type="match status" value="1"/>
</dbReference>
<evidence type="ECO:0000313" key="7">
    <source>
        <dbReference type="Proteomes" id="UP000007110"/>
    </source>
</evidence>
<dbReference type="GO" id="GO:0008757">
    <property type="term" value="F:S-adenosylmethionine-dependent methyltransferase activity"/>
    <property type="evidence" value="ECO:0007669"/>
    <property type="project" value="InterPro"/>
</dbReference>
<dbReference type="Pfam" id="PF08241">
    <property type="entry name" value="Methyltransf_11"/>
    <property type="match status" value="1"/>
</dbReference>
<reference evidence="6" key="2">
    <citation type="submission" date="2021-01" db="UniProtKB">
        <authorList>
            <consortium name="EnsemblMetazoa"/>
        </authorList>
    </citation>
    <scope>IDENTIFICATION</scope>
</reference>
<reference evidence="7" key="1">
    <citation type="submission" date="2015-02" db="EMBL/GenBank/DDBJ databases">
        <title>Genome sequencing for Strongylocentrotus purpuratus.</title>
        <authorList>
            <person name="Murali S."/>
            <person name="Liu Y."/>
            <person name="Vee V."/>
            <person name="English A."/>
            <person name="Wang M."/>
            <person name="Skinner E."/>
            <person name="Han Y."/>
            <person name="Muzny D.M."/>
            <person name="Worley K.C."/>
            <person name="Gibbs R.A."/>
        </authorList>
    </citation>
    <scope>NUCLEOTIDE SEQUENCE</scope>
</reference>
<dbReference type="InParanoid" id="A0A7M7NJ76"/>
<feature type="region of interest" description="Disordered" evidence="3">
    <location>
        <begin position="412"/>
        <end position="449"/>
    </location>
</feature>
<keyword evidence="2" id="KW-0808">Transferase</keyword>
<feature type="region of interest" description="Disordered" evidence="3">
    <location>
        <begin position="293"/>
        <end position="316"/>
    </location>
</feature>
<feature type="compositionally biased region" description="Basic residues" evidence="3">
    <location>
        <begin position="414"/>
        <end position="426"/>
    </location>
</feature>
<dbReference type="RefSeq" id="XP_030837096.1">
    <property type="nucleotide sequence ID" value="XM_030981236.1"/>
</dbReference>
<feature type="region of interest" description="Disordered" evidence="3">
    <location>
        <begin position="166"/>
        <end position="222"/>
    </location>
</feature>
<evidence type="ECO:0000256" key="3">
    <source>
        <dbReference type="SAM" id="MobiDB-lite"/>
    </source>
</evidence>
<evidence type="ECO:0000256" key="4">
    <source>
        <dbReference type="SAM" id="SignalP"/>
    </source>
</evidence>
<evidence type="ECO:0000259" key="5">
    <source>
        <dbReference type="Pfam" id="PF08241"/>
    </source>
</evidence>